<evidence type="ECO:0000313" key="1">
    <source>
        <dbReference type="EMBL" id="VVC87652.1"/>
    </source>
</evidence>
<dbReference type="Proteomes" id="UP000324832">
    <property type="component" value="Unassembled WGS sequence"/>
</dbReference>
<evidence type="ECO:0000313" key="2">
    <source>
        <dbReference type="Proteomes" id="UP000324832"/>
    </source>
</evidence>
<protein>
    <submittedName>
        <fullName evidence="1">Uncharacterized protein</fullName>
    </submittedName>
</protein>
<reference evidence="1 2" key="1">
    <citation type="submission" date="2017-07" db="EMBL/GenBank/DDBJ databases">
        <authorList>
            <person name="Talla V."/>
            <person name="Backstrom N."/>
        </authorList>
    </citation>
    <scope>NUCLEOTIDE SEQUENCE [LARGE SCALE GENOMIC DNA]</scope>
</reference>
<dbReference type="AlphaFoldDB" id="A0A5E4PQR5"/>
<accession>A0A5E4PQR5</accession>
<keyword evidence="2" id="KW-1185">Reference proteome</keyword>
<proteinExistence type="predicted"/>
<sequence length="90" mass="10610">MKDNNPDEYPYVVVQFLQLPHAHIGDYSCVPYSWIRSRRATDRKIQVAYPDEDPSITKMRIMNGDEPSQKWNLYMAIIKHESNSYENACE</sequence>
<name>A0A5E4PQR5_9NEOP</name>
<dbReference type="EMBL" id="FZQP02000149">
    <property type="protein sequence ID" value="VVC87652.1"/>
    <property type="molecule type" value="Genomic_DNA"/>
</dbReference>
<gene>
    <name evidence="1" type="ORF">LSINAPIS_LOCUS1195</name>
</gene>
<organism evidence="1 2">
    <name type="scientific">Leptidea sinapis</name>
    <dbReference type="NCBI Taxonomy" id="189913"/>
    <lineage>
        <taxon>Eukaryota</taxon>
        <taxon>Metazoa</taxon>
        <taxon>Ecdysozoa</taxon>
        <taxon>Arthropoda</taxon>
        <taxon>Hexapoda</taxon>
        <taxon>Insecta</taxon>
        <taxon>Pterygota</taxon>
        <taxon>Neoptera</taxon>
        <taxon>Endopterygota</taxon>
        <taxon>Lepidoptera</taxon>
        <taxon>Glossata</taxon>
        <taxon>Ditrysia</taxon>
        <taxon>Papilionoidea</taxon>
        <taxon>Pieridae</taxon>
        <taxon>Dismorphiinae</taxon>
        <taxon>Leptidea</taxon>
    </lineage>
</organism>